<dbReference type="GO" id="GO:0006401">
    <property type="term" value="P:RNA catabolic process"/>
    <property type="evidence" value="ECO:0007669"/>
    <property type="project" value="InterPro"/>
</dbReference>
<name>A0A4C1WZT6_EUMVA</name>
<dbReference type="SUPFAM" id="SSF48452">
    <property type="entry name" value="TPR-like"/>
    <property type="match status" value="4"/>
</dbReference>
<accession>A0A4C1WZT6</accession>
<keyword evidence="5" id="KW-1185">Reference proteome</keyword>
<dbReference type="PANTHER" id="PTHR15704:SF7">
    <property type="entry name" value="SUPERKILLER COMPLEX PROTEIN 3"/>
    <property type="match status" value="1"/>
</dbReference>
<dbReference type="PANTHER" id="PTHR15704">
    <property type="entry name" value="SUPERKILLER 3 PROTEIN-RELATED"/>
    <property type="match status" value="1"/>
</dbReference>
<dbReference type="PROSITE" id="PS50005">
    <property type="entry name" value="TPR"/>
    <property type="match status" value="1"/>
</dbReference>
<dbReference type="STRING" id="151549.A0A4C1WZT6"/>
<protein>
    <submittedName>
        <fullName evidence="4">Tetratricopeptide repeat protein 37</fullName>
    </submittedName>
</protein>
<dbReference type="OrthoDB" id="421075at2759"/>
<organism evidence="4 5">
    <name type="scientific">Eumeta variegata</name>
    <name type="common">Bagworm moth</name>
    <name type="synonym">Eumeta japonica</name>
    <dbReference type="NCBI Taxonomy" id="151549"/>
    <lineage>
        <taxon>Eukaryota</taxon>
        <taxon>Metazoa</taxon>
        <taxon>Ecdysozoa</taxon>
        <taxon>Arthropoda</taxon>
        <taxon>Hexapoda</taxon>
        <taxon>Insecta</taxon>
        <taxon>Pterygota</taxon>
        <taxon>Neoptera</taxon>
        <taxon>Endopterygota</taxon>
        <taxon>Lepidoptera</taxon>
        <taxon>Glossata</taxon>
        <taxon>Ditrysia</taxon>
        <taxon>Tineoidea</taxon>
        <taxon>Psychidae</taxon>
        <taxon>Oiketicinae</taxon>
        <taxon>Eumeta</taxon>
    </lineage>
</organism>
<dbReference type="AlphaFoldDB" id="A0A4C1WZT6"/>
<dbReference type="Gene3D" id="1.25.40.10">
    <property type="entry name" value="Tetratricopeptide repeat domain"/>
    <property type="match status" value="3"/>
</dbReference>
<dbReference type="InterPro" id="IPR039226">
    <property type="entry name" value="Ski3/TTC37"/>
</dbReference>
<keyword evidence="1" id="KW-0677">Repeat</keyword>
<evidence type="ECO:0000313" key="4">
    <source>
        <dbReference type="EMBL" id="GBP57008.1"/>
    </source>
</evidence>
<evidence type="ECO:0000313" key="5">
    <source>
        <dbReference type="Proteomes" id="UP000299102"/>
    </source>
</evidence>
<evidence type="ECO:0000256" key="2">
    <source>
        <dbReference type="ARBA" id="ARBA00022803"/>
    </source>
</evidence>
<gene>
    <name evidence="4" type="primary">TTC37</name>
    <name evidence="4" type="ORF">EVAR_88637_1</name>
</gene>
<evidence type="ECO:0000256" key="3">
    <source>
        <dbReference type="PROSITE-ProRule" id="PRU00339"/>
    </source>
</evidence>
<reference evidence="4 5" key="1">
    <citation type="journal article" date="2019" name="Commun. Biol.">
        <title>The bagworm genome reveals a unique fibroin gene that provides high tensile strength.</title>
        <authorList>
            <person name="Kono N."/>
            <person name="Nakamura H."/>
            <person name="Ohtoshi R."/>
            <person name="Tomita M."/>
            <person name="Numata K."/>
            <person name="Arakawa K."/>
        </authorList>
    </citation>
    <scope>NUCLEOTIDE SEQUENCE [LARGE SCALE GENOMIC DNA]</scope>
</reference>
<evidence type="ECO:0000256" key="1">
    <source>
        <dbReference type="ARBA" id="ARBA00022737"/>
    </source>
</evidence>
<dbReference type="InterPro" id="IPR011990">
    <property type="entry name" value="TPR-like_helical_dom_sf"/>
</dbReference>
<dbReference type="EMBL" id="BGZK01000706">
    <property type="protein sequence ID" value="GBP57008.1"/>
    <property type="molecule type" value="Genomic_DNA"/>
</dbReference>
<sequence length="648" mass="74000">MNVDVEPLKAENYQMADVKTLLKEARKLIDDKDYQGAQECCKNILRKDKQNYLALVLLGKSLQDSEQAPLAFPKAIACKPDHILAWQGLANYYEKREDEESKHKLLSIYDEILNLQLENDKVLEVVTKVSEMATSIKTGRIINVILKLVLREMEQPIHDFAENQLIKLVTEDTPLLEEDIPKLITIFESILSTLYLKLEQYKLANYCFWRGQSTLPSYPHSWIGQALIAEVLREEEAMDLFRHASRLGYHRESALGYADWVCRTLKKGYMDDPEMRYVIDGLHAVPYAIDLMEWYSNFEADNIYACTILGILKEKYGLLNSSLGCFERALKCVNQNDQTQKSMALLNVGRVLLRLQRYEEAIELFKSVPEASMDSACGLALSLYRKGLYEEAYAAYDMALHWLCSNDIEKSHLLIAMAGIIYTYKTPDDAKTLLFQSIQVASNKPTPHNLFAICALGLLNTDQSLTKLALSELQKYNKDVNFYYDIGFLKSYSLLHENKTEAIKSLSENLYSHPNSTQLWFCMAVFCLHMDESFIRAASISAQRALCAARDCQSGNEAAKMLATASVAEHLAGNYTCALLKAKQGLHIYPGQVEIWAALMYTLLSTKQYVQRKQWLLNVAIYIRRHLEISRVLSRWVSLIEKRLSKVG</sequence>
<proteinExistence type="predicted"/>
<comment type="caution">
    <text evidence="4">The sequence shown here is derived from an EMBL/GenBank/DDBJ whole genome shotgun (WGS) entry which is preliminary data.</text>
</comment>
<feature type="repeat" description="TPR" evidence="3">
    <location>
        <begin position="342"/>
        <end position="375"/>
    </location>
</feature>
<dbReference type="InterPro" id="IPR019734">
    <property type="entry name" value="TPR_rpt"/>
</dbReference>
<keyword evidence="2 3" id="KW-0802">TPR repeat</keyword>
<dbReference type="GO" id="GO:0055087">
    <property type="term" value="C:Ski complex"/>
    <property type="evidence" value="ECO:0007669"/>
    <property type="project" value="InterPro"/>
</dbReference>
<dbReference type="Proteomes" id="UP000299102">
    <property type="component" value="Unassembled WGS sequence"/>
</dbReference>
<dbReference type="SMART" id="SM00028">
    <property type="entry name" value="TPR"/>
    <property type="match status" value="4"/>
</dbReference>